<feature type="domain" description="AB hydrolase-1" evidence="1">
    <location>
        <begin position="28"/>
        <end position="276"/>
    </location>
</feature>
<reference evidence="2" key="1">
    <citation type="submission" date="2020-10" db="EMBL/GenBank/DDBJ databases">
        <title>Ca. Dormibacterota MAGs.</title>
        <authorList>
            <person name="Montgomery K."/>
        </authorList>
    </citation>
    <scope>NUCLEOTIDE SEQUENCE [LARGE SCALE GENOMIC DNA]</scope>
    <source>
        <strain evidence="2">SC8812_S17_10</strain>
    </source>
</reference>
<dbReference type="EMBL" id="JAEKNR010000145">
    <property type="protein sequence ID" value="MBJ7599279.1"/>
    <property type="molecule type" value="Genomic_DNA"/>
</dbReference>
<dbReference type="AlphaFoldDB" id="A0A934K5K1"/>
<name>A0A934K5K1_9BACT</name>
<dbReference type="PANTHER" id="PTHR45763">
    <property type="entry name" value="HYDROLASE, ALPHA/BETA FOLD FAMILY PROTEIN, EXPRESSED-RELATED"/>
    <property type="match status" value="1"/>
</dbReference>
<dbReference type="Pfam" id="PF00561">
    <property type="entry name" value="Abhydrolase_1"/>
    <property type="match status" value="1"/>
</dbReference>
<dbReference type="Gene3D" id="3.40.50.1820">
    <property type="entry name" value="alpha/beta hydrolase"/>
    <property type="match status" value="1"/>
</dbReference>
<dbReference type="PANTHER" id="PTHR45763:SF46">
    <property type="entry name" value="AB HYDROLASE-1 DOMAIN-CONTAINING PROTEIN"/>
    <property type="match status" value="1"/>
</dbReference>
<dbReference type="RefSeq" id="WP_338202773.1">
    <property type="nucleotide sequence ID" value="NZ_JAEKNR010000145.1"/>
</dbReference>
<comment type="caution">
    <text evidence="2">The sequence shown here is derived from an EMBL/GenBank/DDBJ whole genome shotgun (WGS) entry which is preliminary data.</text>
</comment>
<proteinExistence type="predicted"/>
<accession>A0A934K5K1</accession>
<dbReference type="InterPro" id="IPR000073">
    <property type="entry name" value="AB_hydrolase_1"/>
</dbReference>
<organism evidence="2 3">
    <name type="scientific">Candidatus Nephthysia bennettiae</name>
    <dbReference type="NCBI Taxonomy" id="3127016"/>
    <lineage>
        <taxon>Bacteria</taxon>
        <taxon>Bacillati</taxon>
        <taxon>Candidatus Dormiibacterota</taxon>
        <taxon>Candidatus Dormibacteria</taxon>
        <taxon>Candidatus Dormibacterales</taxon>
        <taxon>Candidatus Dormibacteraceae</taxon>
        <taxon>Candidatus Nephthysia</taxon>
    </lineage>
</organism>
<evidence type="ECO:0000259" key="1">
    <source>
        <dbReference type="Pfam" id="PF00561"/>
    </source>
</evidence>
<dbReference type="Proteomes" id="UP000612893">
    <property type="component" value="Unassembled WGS sequence"/>
</dbReference>
<dbReference type="GO" id="GO:0016787">
    <property type="term" value="F:hydrolase activity"/>
    <property type="evidence" value="ECO:0007669"/>
    <property type="project" value="UniProtKB-KW"/>
</dbReference>
<keyword evidence="3" id="KW-1185">Reference proteome</keyword>
<dbReference type="InterPro" id="IPR029058">
    <property type="entry name" value="AB_hydrolase_fold"/>
</dbReference>
<protein>
    <submittedName>
        <fullName evidence="2">Alpha/beta hydrolase</fullName>
    </submittedName>
</protein>
<keyword evidence="2" id="KW-0378">Hydrolase</keyword>
<evidence type="ECO:0000313" key="2">
    <source>
        <dbReference type="EMBL" id="MBJ7599279.1"/>
    </source>
</evidence>
<evidence type="ECO:0000313" key="3">
    <source>
        <dbReference type="Proteomes" id="UP000612893"/>
    </source>
</evidence>
<dbReference type="SUPFAM" id="SSF53474">
    <property type="entry name" value="alpha/beta-Hydrolases"/>
    <property type="match status" value="1"/>
</dbReference>
<sequence>MVTRREEVRLPDRRRLAYHEAGDAGGRPLLFFHGLGSSRRVRHPDDGIAAGVGVRLLTVDRPGIGGSDPMPGRRLLDWPADVAAFASELGLDRFAVAGWSSGGPHALACAAGLGARISRVGLFSSAAPFHGRESRSYLDPGWRRIRLLATCAPWLVRRFFERMAQRVHADPERVLEESMLEMPPPDRALLEQPELRAVVLQATVEAFAQGGTGVASDAIAVARPWGFELEEVRTPVLLWHGEDDRTWPPAVGRHLAARLPHCEPAFLPGQGHLAFLAVWREALERLTAG</sequence>
<gene>
    <name evidence="2" type="ORF">JF922_14540</name>
</gene>